<reference evidence="2 3" key="1">
    <citation type="submission" date="2020-08" db="EMBL/GenBank/DDBJ databases">
        <title>Genomic Encyclopedia of Type Strains, Phase IV (KMG-IV): sequencing the most valuable type-strain genomes for metagenomic binning, comparative biology and taxonomic classification.</title>
        <authorList>
            <person name="Goeker M."/>
        </authorList>
    </citation>
    <scope>NUCLEOTIDE SEQUENCE [LARGE SCALE GENOMIC DNA]</scope>
    <source>
        <strain evidence="2 3">DSM 18233</strain>
    </source>
</reference>
<dbReference type="InterPro" id="IPR031800">
    <property type="entry name" value="PilZ_atypical"/>
</dbReference>
<keyword evidence="3" id="KW-1185">Reference proteome</keyword>
<dbReference type="AlphaFoldDB" id="A0A840RC01"/>
<protein>
    <recommendedName>
        <fullName evidence="1">Cyclic di-GMP receptor atypical PilZ domain-containing protein</fullName>
    </recommendedName>
</protein>
<name>A0A840RC01_9NEIS</name>
<proteinExistence type="predicted"/>
<evidence type="ECO:0000259" key="1">
    <source>
        <dbReference type="Pfam" id="PF16823"/>
    </source>
</evidence>
<organism evidence="2 3">
    <name type="scientific">Silvimonas terrae</name>
    <dbReference type="NCBI Taxonomy" id="300266"/>
    <lineage>
        <taxon>Bacteria</taxon>
        <taxon>Pseudomonadati</taxon>
        <taxon>Pseudomonadota</taxon>
        <taxon>Betaproteobacteria</taxon>
        <taxon>Neisseriales</taxon>
        <taxon>Chitinibacteraceae</taxon>
        <taxon>Silvimonas</taxon>
    </lineage>
</organism>
<dbReference type="Proteomes" id="UP000543030">
    <property type="component" value="Unassembled WGS sequence"/>
</dbReference>
<evidence type="ECO:0000313" key="3">
    <source>
        <dbReference type="Proteomes" id="UP000543030"/>
    </source>
</evidence>
<accession>A0A840RC01</accession>
<dbReference type="EMBL" id="JACHHN010000001">
    <property type="protein sequence ID" value="MBB5190058.1"/>
    <property type="molecule type" value="Genomic_DNA"/>
</dbReference>
<dbReference type="RefSeq" id="WP_184097695.1">
    <property type="nucleotide sequence ID" value="NZ_JACHHN010000001.1"/>
</dbReference>
<gene>
    <name evidence="2" type="ORF">HNQ50_000768</name>
</gene>
<feature type="domain" description="Cyclic di-GMP receptor atypical PilZ" evidence="1">
    <location>
        <begin position="43"/>
        <end position="158"/>
    </location>
</feature>
<dbReference type="Pfam" id="PF16823">
    <property type="entry name" value="tPilZ"/>
    <property type="match status" value="1"/>
</dbReference>
<comment type="caution">
    <text evidence="2">The sequence shown here is derived from an EMBL/GenBank/DDBJ whole genome shotgun (WGS) entry which is preliminary data.</text>
</comment>
<evidence type="ECO:0000313" key="2">
    <source>
        <dbReference type="EMBL" id="MBB5190058.1"/>
    </source>
</evidence>
<sequence length="165" mass="19080">MSNFPDGLFFEMRLPLTWQNEPTQHPLEAQRYLEVLEAMDQHPHEEREVSQVESRLDLQLLWLARLLTPQKPSERDGLIGIEHVQWAQSEPLAVGQTGYVGLMLSASLPYLMSLPAQVEQVEADGQAHIILAKWDYPTPGLKEVFERTVFRHHREFIRRNRGADS</sequence>